<evidence type="ECO:0000256" key="1">
    <source>
        <dbReference type="ARBA" id="ARBA00004651"/>
    </source>
</evidence>
<dbReference type="PANTHER" id="PTHR33932:SF4">
    <property type="entry name" value="NA(+)_H(+) ANTIPORTER SUBUNIT B"/>
    <property type="match status" value="1"/>
</dbReference>
<feature type="transmembrane region" description="Helical" evidence="7">
    <location>
        <begin position="98"/>
        <end position="119"/>
    </location>
</feature>
<evidence type="ECO:0000256" key="7">
    <source>
        <dbReference type="SAM" id="Phobius"/>
    </source>
</evidence>
<keyword evidence="3" id="KW-1003">Cell membrane</keyword>
<evidence type="ECO:0000256" key="2">
    <source>
        <dbReference type="ARBA" id="ARBA00009425"/>
    </source>
</evidence>
<feature type="domain" description="MrpA C-terminal/MbhD" evidence="9">
    <location>
        <begin position="16"/>
        <end position="76"/>
    </location>
</feature>
<evidence type="ECO:0000256" key="3">
    <source>
        <dbReference type="ARBA" id="ARBA00022475"/>
    </source>
</evidence>
<dbReference type="EMBL" id="BMJY01000009">
    <property type="protein sequence ID" value="GGH45705.1"/>
    <property type="molecule type" value="Genomic_DNA"/>
</dbReference>
<gene>
    <name evidence="10" type="ORF">GCM10010921_21280</name>
</gene>
<feature type="transmembrane region" description="Helical" evidence="7">
    <location>
        <begin position="194"/>
        <end position="213"/>
    </location>
</feature>
<feature type="transmembrane region" description="Helical" evidence="7">
    <location>
        <begin position="34"/>
        <end position="51"/>
    </location>
</feature>
<protein>
    <recommendedName>
        <fullName evidence="12">DUF4040 domain-containing protein</fullName>
    </recommendedName>
</protein>
<comment type="similarity">
    <text evidence="2">Belongs to the CPA3 antiporters (TC 2.A.63) subunit B family.</text>
</comment>
<evidence type="ECO:0000256" key="6">
    <source>
        <dbReference type="ARBA" id="ARBA00023136"/>
    </source>
</evidence>
<keyword evidence="5 7" id="KW-1133">Transmembrane helix</keyword>
<dbReference type="GO" id="GO:0005886">
    <property type="term" value="C:plasma membrane"/>
    <property type="evidence" value="ECO:0007669"/>
    <property type="project" value="UniProtKB-SubCell"/>
</dbReference>
<feature type="transmembrane region" description="Helical" evidence="7">
    <location>
        <begin position="6"/>
        <end position="27"/>
    </location>
</feature>
<evidence type="ECO:0000259" key="8">
    <source>
        <dbReference type="Pfam" id="PF04039"/>
    </source>
</evidence>
<feature type="transmembrane region" description="Helical" evidence="7">
    <location>
        <begin position="225"/>
        <end position="246"/>
    </location>
</feature>
<evidence type="ECO:0000256" key="5">
    <source>
        <dbReference type="ARBA" id="ARBA00022989"/>
    </source>
</evidence>
<dbReference type="InterPro" id="IPR007182">
    <property type="entry name" value="MnhB"/>
</dbReference>
<keyword evidence="6 7" id="KW-0472">Membrane</keyword>
<evidence type="ECO:0000259" key="9">
    <source>
        <dbReference type="Pfam" id="PF13244"/>
    </source>
</evidence>
<evidence type="ECO:0008006" key="12">
    <source>
        <dbReference type="Google" id="ProtNLM"/>
    </source>
</evidence>
<comment type="caution">
    <text evidence="10">The sequence shown here is derived from an EMBL/GenBank/DDBJ whole genome shotgun (WGS) entry which is preliminary data.</text>
</comment>
<reference evidence="10" key="1">
    <citation type="journal article" date="2014" name="Int. J. Syst. Evol. Microbiol.">
        <title>Complete genome sequence of Corynebacterium casei LMG S-19264T (=DSM 44701T), isolated from a smear-ripened cheese.</title>
        <authorList>
            <consortium name="US DOE Joint Genome Institute (JGI-PGF)"/>
            <person name="Walter F."/>
            <person name="Albersmeier A."/>
            <person name="Kalinowski J."/>
            <person name="Ruckert C."/>
        </authorList>
    </citation>
    <scope>NUCLEOTIDE SEQUENCE</scope>
    <source>
        <strain evidence="10">CGMCC 1.15794</strain>
    </source>
</reference>
<dbReference type="InterPro" id="IPR050622">
    <property type="entry name" value="CPA3_antiporter_subunitB"/>
</dbReference>
<dbReference type="Pfam" id="PF04039">
    <property type="entry name" value="MnhB"/>
    <property type="match status" value="1"/>
</dbReference>
<dbReference type="PANTHER" id="PTHR33932">
    <property type="entry name" value="NA(+)/H(+) ANTIPORTER SUBUNIT B"/>
    <property type="match status" value="1"/>
</dbReference>
<evidence type="ECO:0000313" key="11">
    <source>
        <dbReference type="Proteomes" id="UP000657592"/>
    </source>
</evidence>
<dbReference type="Pfam" id="PF13244">
    <property type="entry name" value="MbhD"/>
    <property type="match status" value="1"/>
</dbReference>
<comment type="subcellular location">
    <subcellularLocation>
        <location evidence="1">Cell membrane</location>
        <topology evidence="1">Multi-pass membrane protein</topology>
    </subcellularLocation>
</comment>
<sequence length="331" mass="34017">MTPAPLTAVDIALGIAAIAAAAVTLAVRSRATQALGFLVLGALLTGVWLSLGSMDVALAEAALGSGILGAILVWLAVSGPRRADASAPARPPRRAARVAIGAVTGALVTLVAATAWVRVADTLPRWDSPLRARLPDTGVAHDVTGVLLAFRAYDTLLESAVLLLAAVAVLALGRDDGLTQAAHRRPTPPSTLVWAVRISAPLLLLFGLWLLFAGSSDSGGAFQSGAVLCALLILMHTAGFSMAGFARHWMRPLLVVGVIAFIVAGGAGPVLGDPWLTWHPAWAFAAILTVETLLTAGIAAGLFAIYLALENPRGLSPARPARRGEREDSGA</sequence>
<feature type="transmembrane region" description="Helical" evidence="7">
    <location>
        <begin position="283"/>
        <end position="309"/>
    </location>
</feature>
<feature type="transmembrane region" description="Helical" evidence="7">
    <location>
        <begin position="57"/>
        <end position="77"/>
    </location>
</feature>
<evidence type="ECO:0000313" key="10">
    <source>
        <dbReference type="EMBL" id="GGH45705.1"/>
    </source>
</evidence>
<reference evidence="10" key="2">
    <citation type="submission" date="2020-09" db="EMBL/GenBank/DDBJ databases">
        <authorList>
            <person name="Sun Q."/>
            <person name="Zhou Y."/>
        </authorList>
    </citation>
    <scope>NUCLEOTIDE SEQUENCE</scope>
    <source>
        <strain evidence="10">CGMCC 1.15794</strain>
    </source>
</reference>
<dbReference type="RefSeq" id="WP_188756271.1">
    <property type="nucleotide sequence ID" value="NZ_BMJY01000009.1"/>
</dbReference>
<evidence type="ECO:0000256" key="4">
    <source>
        <dbReference type="ARBA" id="ARBA00022692"/>
    </source>
</evidence>
<accession>A0A917MP76</accession>
<keyword evidence="4 7" id="KW-0812">Transmembrane</keyword>
<organism evidence="10 11">
    <name type="scientific">Microbacterium album</name>
    <dbReference type="NCBI Taxonomy" id="2053191"/>
    <lineage>
        <taxon>Bacteria</taxon>
        <taxon>Bacillati</taxon>
        <taxon>Actinomycetota</taxon>
        <taxon>Actinomycetes</taxon>
        <taxon>Micrococcales</taxon>
        <taxon>Microbacteriaceae</taxon>
        <taxon>Microbacterium</taxon>
    </lineage>
</organism>
<dbReference type="InterPro" id="IPR025383">
    <property type="entry name" value="MrpA_C/MbhD"/>
</dbReference>
<proteinExistence type="inferred from homology"/>
<dbReference type="AlphaFoldDB" id="A0A917MP76"/>
<dbReference type="Proteomes" id="UP000657592">
    <property type="component" value="Unassembled WGS sequence"/>
</dbReference>
<feature type="transmembrane region" description="Helical" evidence="7">
    <location>
        <begin position="253"/>
        <end position="271"/>
    </location>
</feature>
<feature type="transmembrane region" description="Helical" evidence="7">
    <location>
        <begin position="156"/>
        <end position="173"/>
    </location>
</feature>
<name>A0A917MP76_9MICO</name>
<feature type="domain" description="Na+/H+ antiporter MnhB subunit-related protein" evidence="8">
    <location>
        <begin position="194"/>
        <end position="281"/>
    </location>
</feature>
<keyword evidence="11" id="KW-1185">Reference proteome</keyword>